<dbReference type="InterPro" id="IPR000831">
    <property type="entry name" value="Trp_repress"/>
</dbReference>
<dbReference type="EMBL" id="MFGM01000048">
    <property type="protein sequence ID" value="OGF35480.1"/>
    <property type="molecule type" value="Genomic_DNA"/>
</dbReference>
<dbReference type="GO" id="GO:0003700">
    <property type="term" value="F:DNA-binding transcription factor activity"/>
    <property type="evidence" value="ECO:0007669"/>
    <property type="project" value="InterPro"/>
</dbReference>
<dbReference type="InterPro" id="IPR038116">
    <property type="entry name" value="TrpR-like_sf"/>
</dbReference>
<sequence>MGLRMACTRKFVKKVKIKNNLHRMPRFNEKKIPYAKQNELMDEFCDILSRLGTKEKIYNFLKDLLNRKERMMIIRRLLIAKLLEQNKKYKEIKDELGCGGSTIAKVQRWLHFGRGGYKEAIYAPKKE</sequence>
<dbReference type="AlphaFoldDB" id="A0A1F5T902"/>
<name>A0A1F5T902_9BACT</name>
<dbReference type="InterPro" id="IPR013368">
    <property type="entry name" value="YecD_YerC"/>
</dbReference>
<proteinExistence type="predicted"/>
<organism evidence="1 2">
    <name type="scientific">Candidatus Falkowbacteria bacterium RIFOXYC2_FULL_48_21</name>
    <dbReference type="NCBI Taxonomy" id="1798005"/>
    <lineage>
        <taxon>Bacteria</taxon>
        <taxon>Candidatus Falkowiibacteriota</taxon>
    </lineage>
</organism>
<accession>A0A1F5T902</accession>
<dbReference type="Gene3D" id="1.10.1270.10">
    <property type="entry name" value="TrpR-like"/>
    <property type="match status" value="1"/>
</dbReference>
<reference evidence="1 2" key="1">
    <citation type="journal article" date="2016" name="Nat. Commun.">
        <title>Thousands of microbial genomes shed light on interconnected biogeochemical processes in an aquifer system.</title>
        <authorList>
            <person name="Anantharaman K."/>
            <person name="Brown C.T."/>
            <person name="Hug L.A."/>
            <person name="Sharon I."/>
            <person name="Castelle C.J."/>
            <person name="Probst A.J."/>
            <person name="Thomas B.C."/>
            <person name="Singh A."/>
            <person name="Wilkins M.J."/>
            <person name="Karaoz U."/>
            <person name="Brodie E.L."/>
            <person name="Williams K.H."/>
            <person name="Hubbard S.S."/>
            <person name="Banfield J.F."/>
        </authorList>
    </citation>
    <scope>NUCLEOTIDE SEQUENCE [LARGE SCALE GENOMIC DNA]</scope>
</reference>
<dbReference type="Pfam" id="PF01371">
    <property type="entry name" value="Trp_repressor"/>
    <property type="match status" value="1"/>
</dbReference>
<dbReference type="Proteomes" id="UP000178656">
    <property type="component" value="Unassembled WGS sequence"/>
</dbReference>
<dbReference type="NCBIfam" id="TIGR02531">
    <property type="entry name" value="yecD_yerC"/>
    <property type="match status" value="1"/>
</dbReference>
<protein>
    <recommendedName>
        <fullName evidence="3">TrpR like protein, YerC/YecD</fullName>
    </recommendedName>
</protein>
<dbReference type="InterPro" id="IPR010921">
    <property type="entry name" value="Trp_repressor/repl_initiator"/>
</dbReference>
<evidence type="ECO:0000313" key="1">
    <source>
        <dbReference type="EMBL" id="OGF35480.1"/>
    </source>
</evidence>
<dbReference type="SUPFAM" id="SSF48295">
    <property type="entry name" value="TrpR-like"/>
    <property type="match status" value="1"/>
</dbReference>
<gene>
    <name evidence="1" type="ORF">A2482_00900</name>
</gene>
<dbReference type="PANTHER" id="PTHR40080">
    <property type="entry name" value="LMO1763 PROTEIN"/>
    <property type="match status" value="1"/>
</dbReference>
<dbReference type="PANTHER" id="PTHR40080:SF1">
    <property type="entry name" value="TRPR-LIKE PROTEIN YERC_YECD"/>
    <property type="match status" value="1"/>
</dbReference>
<comment type="caution">
    <text evidence="1">The sequence shown here is derived from an EMBL/GenBank/DDBJ whole genome shotgun (WGS) entry which is preliminary data.</text>
</comment>
<evidence type="ECO:0008006" key="3">
    <source>
        <dbReference type="Google" id="ProtNLM"/>
    </source>
</evidence>
<dbReference type="GO" id="GO:0043565">
    <property type="term" value="F:sequence-specific DNA binding"/>
    <property type="evidence" value="ECO:0007669"/>
    <property type="project" value="InterPro"/>
</dbReference>
<evidence type="ECO:0000313" key="2">
    <source>
        <dbReference type="Proteomes" id="UP000178656"/>
    </source>
</evidence>